<evidence type="ECO:0000256" key="5">
    <source>
        <dbReference type="ARBA" id="ARBA00023136"/>
    </source>
</evidence>
<dbReference type="InterPro" id="IPR036259">
    <property type="entry name" value="MFS_trans_sf"/>
</dbReference>
<keyword evidence="5 6" id="KW-0472">Membrane</keyword>
<evidence type="ECO:0000256" key="1">
    <source>
        <dbReference type="ARBA" id="ARBA00004141"/>
    </source>
</evidence>
<dbReference type="OMA" id="SANMQTN"/>
<feature type="transmembrane region" description="Helical" evidence="6">
    <location>
        <begin position="20"/>
        <end position="42"/>
    </location>
</feature>
<keyword evidence="3 6" id="KW-0812">Transmembrane</keyword>
<keyword evidence="4 6" id="KW-1133">Transmembrane helix</keyword>
<gene>
    <name evidence="7" type="ORF">SELMODRAFT_231569</name>
</gene>
<name>D8RGN0_SELML</name>
<dbReference type="AlphaFoldDB" id="D8RGN0"/>
<dbReference type="HOGENOM" id="CLU_009313_4_0_1"/>
<feature type="transmembrane region" description="Helical" evidence="6">
    <location>
        <begin position="452"/>
        <end position="476"/>
    </location>
</feature>
<feature type="transmembrane region" description="Helical" evidence="6">
    <location>
        <begin position="97"/>
        <end position="117"/>
    </location>
</feature>
<dbReference type="PANTHER" id="PTHR11654">
    <property type="entry name" value="OLIGOPEPTIDE TRANSPORTER-RELATED"/>
    <property type="match status" value="1"/>
</dbReference>
<protein>
    <recommendedName>
        <fullName evidence="9">Major facilitator superfamily (MFS) profile domain-containing protein</fullName>
    </recommendedName>
</protein>
<proteinExistence type="inferred from homology"/>
<dbReference type="KEGG" id="smo:SELMODRAFT_231569"/>
<comment type="subcellular location">
    <subcellularLocation>
        <location evidence="1">Membrane</location>
        <topology evidence="1">Multi-pass membrane protein</topology>
    </subcellularLocation>
</comment>
<dbReference type="SUPFAM" id="SSF103473">
    <property type="entry name" value="MFS general substrate transporter"/>
    <property type="match status" value="1"/>
</dbReference>
<evidence type="ECO:0000313" key="7">
    <source>
        <dbReference type="EMBL" id="EFJ28387.1"/>
    </source>
</evidence>
<feature type="transmembrane region" description="Helical" evidence="6">
    <location>
        <begin position="408"/>
        <end position="432"/>
    </location>
</feature>
<feature type="transmembrane region" description="Helical" evidence="6">
    <location>
        <begin position="327"/>
        <end position="347"/>
    </location>
</feature>
<dbReference type="GO" id="GO:0022857">
    <property type="term" value="F:transmembrane transporter activity"/>
    <property type="evidence" value="ECO:0000318"/>
    <property type="project" value="GO_Central"/>
</dbReference>
<evidence type="ECO:0000256" key="3">
    <source>
        <dbReference type="ARBA" id="ARBA00022692"/>
    </source>
</evidence>
<dbReference type="Gramene" id="EFJ28387">
    <property type="protein sequence ID" value="EFJ28387"/>
    <property type="gene ID" value="SELMODRAFT_231569"/>
</dbReference>
<feature type="transmembrane region" description="Helical" evidence="6">
    <location>
        <begin position="54"/>
        <end position="77"/>
    </location>
</feature>
<reference evidence="7 8" key="1">
    <citation type="journal article" date="2011" name="Science">
        <title>The Selaginella genome identifies genetic changes associated with the evolution of vascular plants.</title>
        <authorList>
            <person name="Banks J.A."/>
            <person name="Nishiyama T."/>
            <person name="Hasebe M."/>
            <person name="Bowman J.L."/>
            <person name="Gribskov M."/>
            <person name="dePamphilis C."/>
            <person name="Albert V.A."/>
            <person name="Aono N."/>
            <person name="Aoyama T."/>
            <person name="Ambrose B.A."/>
            <person name="Ashton N.W."/>
            <person name="Axtell M.J."/>
            <person name="Barker E."/>
            <person name="Barker M.S."/>
            <person name="Bennetzen J.L."/>
            <person name="Bonawitz N.D."/>
            <person name="Chapple C."/>
            <person name="Cheng C."/>
            <person name="Correa L.G."/>
            <person name="Dacre M."/>
            <person name="DeBarry J."/>
            <person name="Dreyer I."/>
            <person name="Elias M."/>
            <person name="Engstrom E.M."/>
            <person name="Estelle M."/>
            <person name="Feng L."/>
            <person name="Finet C."/>
            <person name="Floyd S.K."/>
            <person name="Frommer W.B."/>
            <person name="Fujita T."/>
            <person name="Gramzow L."/>
            <person name="Gutensohn M."/>
            <person name="Harholt J."/>
            <person name="Hattori M."/>
            <person name="Heyl A."/>
            <person name="Hirai T."/>
            <person name="Hiwatashi Y."/>
            <person name="Ishikawa M."/>
            <person name="Iwata M."/>
            <person name="Karol K.G."/>
            <person name="Koehler B."/>
            <person name="Kolukisaoglu U."/>
            <person name="Kubo M."/>
            <person name="Kurata T."/>
            <person name="Lalonde S."/>
            <person name="Li K."/>
            <person name="Li Y."/>
            <person name="Litt A."/>
            <person name="Lyons E."/>
            <person name="Manning G."/>
            <person name="Maruyama T."/>
            <person name="Michael T.P."/>
            <person name="Mikami K."/>
            <person name="Miyazaki S."/>
            <person name="Morinaga S."/>
            <person name="Murata T."/>
            <person name="Mueller-Roeber B."/>
            <person name="Nelson D.R."/>
            <person name="Obara M."/>
            <person name="Oguri Y."/>
            <person name="Olmstead R.G."/>
            <person name="Onodera N."/>
            <person name="Petersen B.L."/>
            <person name="Pils B."/>
            <person name="Prigge M."/>
            <person name="Rensing S.A."/>
            <person name="Riano-Pachon D.M."/>
            <person name="Roberts A.W."/>
            <person name="Sato Y."/>
            <person name="Scheller H.V."/>
            <person name="Schulz B."/>
            <person name="Schulz C."/>
            <person name="Shakirov E.V."/>
            <person name="Shibagaki N."/>
            <person name="Shinohara N."/>
            <person name="Shippen D.E."/>
            <person name="Soerensen I."/>
            <person name="Sotooka R."/>
            <person name="Sugimoto N."/>
            <person name="Sugita M."/>
            <person name="Sumikawa N."/>
            <person name="Tanurdzic M."/>
            <person name="Theissen G."/>
            <person name="Ulvskov P."/>
            <person name="Wakazuki S."/>
            <person name="Weng J.K."/>
            <person name="Willats W.W."/>
            <person name="Wipf D."/>
            <person name="Wolf P.G."/>
            <person name="Yang L."/>
            <person name="Zimmer A.D."/>
            <person name="Zhu Q."/>
            <person name="Mitros T."/>
            <person name="Hellsten U."/>
            <person name="Loque D."/>
            <person name="Otillar R."/>
            <person name="Salamov A."/>
            <person name="Schmutz J."/>
            <person name="Shapiro H."/>
            <person name="Lindquist E."/>
            <person name="Lucas S."/>
            <person name="Rokhsar D."/>
            <person name="Grigoriev I.V."/>
        </authorList>
    </citation>
    <scope>NUCLEOTIDE SEQUENCE [LARGE SCALE GENOMIC DNA]</scope>
</reference>
<dbReference type="eggNOG" id="KOG1237">
    <property type="taxonomic scope" value="Eukaryota"/>
</dbReference>
<evidence type="ECO:0000313" key="8">
    <source>
        <dbReference type="Proteomes" id="UP000001514"/>
    </source>
</evidence>
<dbReference type="Proteomes" id="UP000001514">
    <property type="component" value="Unassembled WGS sequence"/>
</dbReference>
<feature type="transmembrane region" description="Helical" evidence="6">
    <location>
        <begin position="497"/>
        <end position="518"/>
    </location>
</feature>
<accession>D8RGN0</accession>
<feature type="transmembrane region" description="Helical" evidence="6">
    <location>
        <begin position="367"/>
        <end position="388"/>
    </location>
</feature>
<dbReference type="Gene3D" id="1.20.1250.20">
    <property type="entry name" value="MFS general substrate transporter like domains"/>
    <property type="match status" value="1"/>
</dbReference>
<sequence>MAFLSVGINLFPYMFTTMHFSITDAANAVTNFMGTSFLLTLLGGFLSDVCLSKFWTISTGAAIASVGFTFLTLSSSIPALRPPPCPLLSPECQEASATGKLVLFLGLYLVAIGSGAVKSNLAALGADQFDSTANSKEKREISTYFNCAFVAFCLGAIVAVTALVYVQDNVSRQCGYAIALGAVLLATIFFVSGRKFYRRTSLGKNPLLSVARVFVAALYNWRVAVPLDSNETIQDEEAGDKVDNYIQRTPQFKFLDRAAVHTKAMTNDTIPWNLCTVTQVEEAKIVLRIIPVFASTIMMNCVLGQLQTFSLAQGKTMDRKVTHKFEIPPASLPFFPLAIMVVLVPIYDRLIVPVIRRATGHEHGITHLQRIGIGLLLAVSSMAIAALVEEKRIRVATASRLLDRPAEIIPMSICWLGLQYVTFGIADMFTFVGLQEFFYSESPAGLKSMATSLAYVSIAIGYFMSSLLVSIVNACTRRKGGEGWLPDNLNRSRLRDFYWLLACLSTANLINYVFWALWYRRGELADRELRNKENQDLEVMSSENQ</sequence>
<dbReference type="EMBL" id="GL377579">
    <property type="protein sequence ID" value="EFJ28387.1"/>
    <property type="molecule type" value="Genomic_DNA"/>
</dbReference>
<feature type="transmembrane region" description="Helical" evidence="6">
    <location>
        <begin position="144"/>
        <end position="164"/>
    </location>
</feature>
<dbReference type="Pfam" id="PF00854">
    <property type="entry name" value="PTR2"/>
    <property type="match status" value="1"/>
</dbReference>
<dbReference type="OrthoDB" id="8904098at2759"/>
<comment type="similarity">
    <text evidence="2">Belongs to the major facilitator superfamily. Proton-dependent oligopeptide transporter (POT/PTR) (TC 2.A.17) family.</text>
</comment>
<feature type="transmembrane region" description="Helical" evidence="6">
    <location>
        <begin position="176"/>
        <end position="193"/>
    </location>
</feature>
<dbReference type="InParanoid" id="D8RGN0"/>
<dbReference type="GO" id="GO:0016020">
    <property type="term" value="C:membrane"/>
    <property type="evidence" value="ECO:0000318"/>
    <property type="project" value="GO_Central"/>
</dbReference>
<evidence type="ECO:0000256" key="4">
    <source>
        <dbReference type="ARBA" id="ARBA00022989"/>
    </source>
</evidence>
<dbReference type="GO" id="GO:0055085">
    <property type="term" value="P:transmembrane transport"/>
    <property type="evidence" value="ECO:0000318"/>
    <property type="project" value="GO_Central"/>
</dbReference>
<dbReference type="InterPro" id="IPR000109">
    <property type="entry name" value="POT_fam"/>
</dbReference>
<keyword evidence="8" id="KW-1185">Reference proteome</keyword>
<evidence type="ECO:0008006" key="9">
    <source>
        <dbReference type="Google" id="ProtNLM"/>
    </source>
</evidence>
<organism evidence="8">
    <name type="scientific">Selaginella moellendorffii</name>
    <name type="common">Spikemoss</name>
    <dbReference type="NCBI Taxonomy" id="88036"/>
    <lineage>
        <taxon>Eukaryota</taxon>
        <taxon>Viridiplantae</taxon>
        <taxon>Streptophyta</taxon>
        <taxon>Embryophyta</taxon>
        <taxon>Tracheophyta</taxon>
        <taxon>Lycopodiopsida</taxon>
        <taxon>Selaginellales</taxon>
        <taxon>Selaginellaceae</taxon>
        <taxon>Selaginella</taxon>
    </lineage>
</organism>
<evidence type="ECO:0000256" key="2">
    <source>
        <dbReference type="ARBA" id="ARBA00005982"/>
    </source>
</evidence>
<evidence type="ECO:0000256" key="6">
    <source>
        <dbReference type="SAM" id="Phobius"/>
    </source>
</evidence>